<dbReference type="InterPro" id="IPR051448">
    <property type="entry name" value="CdaR-like_regulators"/>
</dbReference>
<protein>
    <submittedName>
        <fullName evidence="2">Helix-turn-helix domain-containing protein</fullName>
    </submittedName>
</protein>
<evidence type="ECO:0000259" key="1">
    <source>
        <dbReference type="Pfam" id="PF13556"/>
    </source>
</evidence>
<evidence type="ECO:0000313" key="2">
    <source>
        <dbReference type="EMBL" id="UQN14454.1"/>
    </source>
</evidence>
<dbReference type="InterPro" id="IPR025736">
    <property type="entry name" value="PucR_C-HTH_dom"/>
</dbReference>
<dbReference type="PANTHER" id="PTHR33744">
    <property type="entry name" value="CARBOHYDRATE DIACID REGULATOR"/>
    <property type="match status" value="1"/>
</dbReference>
<accession>A0ABY4MVP2</accession>
<dbReference type="PANTHER" id="PTHR33744:SF17">
    <property type="entry name" value="CONSERVED PROTEIN"/>
    <property type="match status" value="1"/>
</dbReference>
<proteinExistence type="predicted"/>
<gene>
    <name evidence="2" type="ORF">M3M28_10390</name>
</gene>
<reference evidence="2" key="1">
    <citation type="submission" date="2022-05" db="EMBL/GenBank/DDBJ databases">
        <title>Complete genome sequence of toluene-degrading Gulosibacter sediminis strain ACHW.36C.</title>
        <authorList>
            <person name="Wai A.C."/>
            <person name="Lai G.K."/>
            <person name="Griffin S.D."/>
            <person name="Leung F.C."/>
        </authorList>
    </citation>
    <scope>NUCLEOTIDE SEQUENCE [LARGE SCALE GENOMIC DNA]</scope>
    <source>
        <strain evidence="2">ACHW.36C</strain>
    </source>
</reference>
<organism evidence="2">
    <name type="scientific">Gulosibacter sediminis</name>
    <dbReference type="NCBI Taxonomy" id="1729695"/>
    <lineage>
        <taxon>Bacteria</taxon>
        <taxon>Bacillati</taxon>
        <taxon>Actinomycetota</taxon>
        <taxon>Actinomycetes</taxon>
        <taxon>Micrococcales</taxon>
        <taxon>Microbacteriaceae</taxon>
        <taxon>Gulosibacter</taxon>
    </lineage>
</organism>
<feature type="domain" description="PucR C-terminal helix-turn-helix" evidence="1">
    <location>
        <begin position="471"/>
        <end position="524"/>
    </location>
</feature>
<name>A0ABY4MVP2_9MICO</name>
<sequence>MSLSISPSSSPQGSTVAALLEDAAPLATALFLPDAELPAIVGVEFYDDSAPERVAEGVLVLVPSWRALRQQAMRGLVELAAKRGAAGVVIQGGEPPQQVIAACAQTARGVALLRLDDHVSWREFEAVVDLAIGETSPSITASLLQSDYLFAIADSIAEVFGGSVAVENHARTLLAYSTVERQIIDETRSVGIRTRQVPHATRNHEQYRQVQFTDGPVQFPQFDAHELPRAAIAVRAGSMQLGSIWAIDPDGGPEAPLSEEKRDALERGAQSAAAHLLAAWRVSDAEARRRDAALGRMLEIPPTSSDLVALSLAPTTEVRLISLQFVGEPASPGDERQLQAFAEHQLQARVSVVAAALTNGACYVAVTGATESRIRDALTATIRAAARSFTQAIRAAIACPTTAGVGFVAAREELDAILRTPHERTQPVTSSDDVRASLLADHLGQLFATYPYLQHPAVTMADDRRQRERRDTMLAWFEQGGPAGAAAHLHVHENTVRYRVQQALRDWGVQLDQPDEALALWTTLVAWRARDRGTPTD</sequence>
<dbReference type="Pfam" id="PF13556">
    <property type="entry name" value="HTH_30"/>
    <property type="match status" value="1"/>
</dbReference>
<dbReference type="InterPro" id="IPR042070">
    <property type="entry name" value="PucR_C-HTH_sf"/>
</dbReference>
<dbReference type="Gene3D" id="1.10.10.2840">
    <property type="entry name" value="PucR C-terminal helix-turn-helix domain"/>
    <property type="match status" value="1"/>
</dbReference>
<dbReference type="EMBL" id="CP097160">
    <property type="protein sequence ID" value="UQN14454.1"/>
    <property type="molecule type" value="Genomic_DNA"/>
</dbReference>